<dbReference type="EMBL" id="CP097509">
    <property type="protein sequence ID" value="URE14311.1"/>
    <property type="molecule type" value="Genomic_DNA"/>
</dbReference>
<organism evidence="1 2">
    <name type="scientific">Musa troglodytarum</name>
    <name type="common">fe'i banana</name>
    <dbReference type="NCBI Taxonomy" id="320322"/>
    <lineage>
        <taxon>Eukaryota</taxon>
        <taxon>Viridiplantae</taxon>
        <taxon>Streptophyta</taxon>
        <taxon>Embryophyta</taxon>
        <taxon>Tracheophyta</taxon>
        <taxon>Spermatophyta</taxon>
        <taxon>Magnoliopsida</taxon>
        <taxon>Liliopsida</taxon>
        <taxon>Zingiberales</taxon>
        <taxon>Musaceae</taxon>
        <taxon>Musa</taxon>
    </lineage>
</organism>
<keyword evidence="2" id="KW-1185">Reference proteome</keyword>
<accession>A0A9E7GES0</accession>
<gene>
    <name evidence="1" type="ORF">MUK42_34974</name>
</gene>
<dbReference type="AlphaFoldDB" id="A0A9E7GES0"/>
<sequence length="104" mass="11210">MVRMSILFGGMLSAWLGTIYFDNRTKKARHVQAAAAGTAGHMVLLPQEEAAERKTRRGGLAGVLAFLRTCHASSIPTSSLRYGISCNRTMSGTCRADKVTTSFS</sequence>
<protein>
    <submittedName>
        <fullName evidence="1">Uncharacterized protein</fullName>
    </submittedName>
</protein>
<name>A0A9E7GES0_9LILI</name>
<reference evidence="1" key="1">
    <citation type="submission" date="2022-05" db="EMBL/GenBank/DDBJ databases">
        <title>The Musa troglodytarum L. genome provides insights into the mechanism of non-climacteric behaviour and enrichment of carotenoids.</title>
        <authorList>
            <person name="Wang J."/>
        </authorList>
    </citation>
    <scope>NUCLEOTIDE SEQUENCE</scope>
    <source>
        <tissue evidence="1">Leaf</tissue>
    </source>
</reference>
<evidence type="ECO:0000313" key="1">
    <source>
        <dbReference type="EMBL" id="URE14311.1"/>
    </source>
</evidence>
<evidence type="ECO:0000313" key="2">
    <source>
        <dbReference type="Proteomes" id="UP001055439"/>
    </source>
</evidence>
<dbReference type="EMBL" id="CP097509">
    <property type="protein sequence ID" value="URE14310.1"/>
    <property type="molecule type" value="Genomic_DNA"/>
</dbReference>
<dbReference type="Proteomes" id="UP001055439">
    <property type="component" value="Chromosome 7"/>
</dbReference>
<proteinExistence type="predicted"/>